<gene>
    <name evidence="2" type="ORF">SAMN05216175_101253</name>
</gene>
<keyword evidence="3" id="KW-1185">Reference proteome</keyword>
<keyword evidence="1" id="KW-0472">Membrane</keyword>
<organism evidence="2 3">
    <name type="scientific">Neptunomonas qingdaonensis</name>
    <dbReference type="NCBI Taxonomy" id="1045558"/>
    <lineage>
        <taxon>Bacteria</taxon>
        <taxon>Pseudomonadati</taxon>
        <taxon>Pseudomonadota</taxon>
        <taxon>Gammaproteobacteria</taxon>
        <taxon>Oceanospirillales</taxon>
        <taxon>Oceanospirillaceae</taxon>
        <taxon>Neptunomonas</taxon>
    </lineage>
</organism>
<evidence type="ECO:0000313" key="2">
    <source>
        <dbReference type="EMBL" id="SFF82762.1"/>
    </source>
</evidence>
<name>A0A1I2LTS6_9GAMM</name>
<dbReference type="Gene3D" id="3.30.830.10">
    <property type="entry name" value="Metalloenzyme, LuxS/M16 peptidase-like"/>
    <property type="match status" value="1"/>
</dbReference>
<dbReference type="InterPro" id="IPR011249">
    <property type="entry name" value="Metalloenz_LuxS/M16"/>
</dbReference>
<evidence type="ECO:0000256" key="1">
    <source>
        <dbReference type="SAM" id="Phobius"/>
    </source>
</evidence>
<keyword evidence="1" id="KW-0812">Transmembrane</keyword>
<dbReference type="RefSeq" id="WP_090723345.1">
    <property type="nucleotide sequence ID" value="NZ_FOOU01000001.1"/>
</dbReference>
<evidence type="ECO:0008006" key="4">
    <source>
        <dbReference type="Google" id="ProtNLM"/>
    </source>
</evidence>
<dbReference type="OrthoDB" id="6116764at2"/>
<proteinExistence type="predicted"/>
<dbReference type="EMBL" id="FOOU01000001">
    <property type="protein sequence ID" value="SFF82762.1"/>
    <property type="molecule type" value="Genomic_DNA"/>
</dbReference>
<dbReference type="SUPFAM" id="SSF63411">
    <property type="entry name" value="LuxS/MPP-like metallohydrolase"/>
    <property type="match status" value="1"/>
</dbReference>
<feature type="transmembrane region" description="Helical" evidence="1">
    <location>
        <begin position="12"/>
        <end position="30"/>
    </location>
</feature>
<sequence length="398" mass="44724">MDQQYQPLFNRTYLKILPWIVAIVIVLLTARSQNNSSDVYETLEDNWIYLSIDKALKQDQVKLVYPLSPAYSEQQAQQRIALQSSIGQALQTENNITAQWHDDKVILTVRLPAEKVSDDSFLLESMLDKVTTSAGGYYSQALQHAGAERYLALNTIDELALSNLKAQLLTPSMPITADTAHSLFSNRPTALLVFKEENDSLSKIISEQLKKHYPFTAQPRTSAPQLAAASRISLQHRGPSYLYLIGQAIPADSSNVSRSVALHYINQSLKEIADKNLSHYRLILQPSTPVGYAALSMTQNRPFQGNVISNLKTYLLQHLNNDKLEEIRSALATQYSRQLASPEKRADLLASQFFSVEKFQSIEEFRDTLASISTQQVQEHIQQLLDPEHAIIVTISPL</sequence>
<dbReference type="Proteomes" id="UP000198623">
    <property type="component" value="Unassembled WGS sequence"/>
</dbReference>
<dbReference type="AlphaFoldDB" id="A0A1I2LTS6"/>
<accession>A0A1I2LTS6</accession>
<protein>
    <recommendedName>
        <fullName evidence="4">Zinc protease</fullName>
    </recommendedName>
</protein>
<dbReference type="GO" id="GO:0046872">
    <property type="term" value="F:metal ion binding"/>
    <property type="evidence" value="ECO:0007669"/>
    <property type="project" value="InterPro"/>
</dbReference>
<evidence type="ECO:0000313" key="3">
    <source>
        <dbReference type="Proteomes" id="UP000198623"/>
    </source>
</evidence>
<keyword evidence="1" id="KW-1133">Transmembrane helix</keyword>
<reference evidence="3" key="1">
    <citation type="submission" date="2016-10" db="EMBL/GenBank/DDBJ databases">
        <authorList>
            <person name="Varghese N."/>
            <person name="Submissions S."/>
        </authorList>
    </citation>
    <scope>NUCLEOTIDE SEQUENCE [LARGE SCALE GENOMIC DNA]</scope>
    <source>
        <strain evidence="3">CGMCC 1.10971</strain>
    </source>
</reference>
<dbReference type="STRING" id="1045558.SAMN05216175_101253"/>